<sequence length="159" mass="17366">MFCISKINRVISWTEETQSKRGLGCKAVFWPQIGSTCTRVLKGEAKGLMRQFEASSSAFLGPVSLCLRNEVVSSVCLQSSGICGPAIMRDERESERWSAVPGTGCSDLLSTDHSQDSPDPEPQTPGFAMPSSEKLNLNWLYKKGKSELRTLAYIGASAR</sequence>
<dbReference type="EMBL" id="JAWDJR010000023">
    <property type="protein sequence ID" value="KAK9953679.1"/>
    <property type="molecule type" value="Genomic_DNA"/>
</dbReference>
<dbReference type="AlphaFoldDB" id="A0AAW1YWY6"/>
<reference evidence="2 3" key="1">
    <citation type="submission" date="2024-05" db="EMBL/GenBank/DDBJ databases">
        <title>A high-quality chromosomal-level genome assembly of Topmouth culter (Culter alburnus).</title>
        <authorList>
            <person name="Zhao H."/>
        </authorList>
    </citation>
    <scope>NUCLEOTIDE SEQUENCE [LARGE SCALE GENOMIC DNA]</scope>
    <source>
        <strain evidence="2">CATC2023</strain>
        <tissue evidence="2">Muscle</tissue>
    </source>
</reference>
<feature type="region of interest" description="Disordered" evidence="1">
    <location>
        <begin position="108"/>
        <end position="131"/>
    </location>
</feature>
<comment type="caution">
    <text evidence="2">The sequence shown here is derived from an EMBL/GenBank/DDBJ whole genome shotgun (WGS) entry which is preliminary data.</text>
</comment>
<dbReference type="Proteomes" id="UP001479290">
    <property type="component" value="Unassembled WGS sequence"/>
</dbReference>
<organism evidence="2 3">
    <name type="scientific">Culter alburnus</name>
    <name type="common">Topmouth culter</name>
    <dbReference type="NCBI Taxonomy" id="194366"/>
    <lineage>
        <taxon>Eukaryota</taxon>
        <taxon>Metazoa</taxon>
        <taxon>Chordata</taxon>
        <taxon>Craniata</taxon>
        <taxon>Vertebrata</taxon>
        <taxon>Euteleostomi</taxon>
        <taxon>Actinopterygii</taxon>
        <taxon>Neopterygii</taxon>
        <taxon>Teleostei</taxon>
        <taxon>Ostariophysi</taxon>
        <taxon>Cypriniformes</taxon>
        <taxon>Xenocyprididae</taxon>
        <taxon>Xenocypridinae</taxon>
        <taxon>Culter</taxon>
    </lineage>
</organism>
<gene>
    <name evidence="2" type="ORF">ABG768_017656</name>
</gene>
<keyword evidence="3" id="KW-1185">Reference proteome</keyword>
<protein>
    <submittedName>
        <fullName evidence="2">Uncharacterized protein</fullName>
    </submittedName>
</protein>
<evidence type="ECO:0000313" key="3">
    <source>
        <dbReference type="Proteomes" id="UP001479290"/>
    </source>
</evidence>
<evidence type="ECO:0000313" key="2">
    <source>
        <dbReference type="EMBL" id="KAK9953679.1"/>
    </source>
</evidence>
<name>A0AAW1YWY6_CULAL</name>
<proteinExistence type="predicted"/>
<accession>A0AAW1YWY6</accession>
<evidence type="ECO:0000256" key="1">
    <source>
        <dbReference type="SAM" id="MobiDB-lite"/>
    </source>
</evidence>